<evidence type="ECO:0000256" key="1">
    <source>
        <dbReference type="ARBA" id="ARBA00004323"/>
    </source>
</evidence>
<dbReference type="OrthoDB" id="1923775at2759"/>
<dbReference type="GO" id="GO:0000139">
    <property type="term" value="C:Golgi membrane"/>
    <property type="evidence" value="ECO:0007669"/>
    <property type="project" value="UniProtKB-SubCell"/>
</dbReference>
<dbReference type="FunFam" id="3.30.870.10:FF:000013">
    <property type="entry name" value="phospholipase D3 isoform X1"/>
    <property type="match status" value="1"/>
</dbReference>
<dbReference type="GO" id="GO:0006954">
    <property type="term" value="P:inflammatory response"/>
    <property type="evidence" value="ECO:0007669"/>
    <property type="project" value="UniProtKB-KW"/>
</dbReference>
<protein>
    <recommendedName>
        <fullName evidence="23">spleen exonuclease</fullName>
        <ecNumber evidence="23">3.1.16.1</ecNumber>
    </recommendedName>
</protein>
<dbReference type="PROSITE" id="PS50035">
    <property type="entry name" value="PLD"/>
    <property type="match status" value="2"/>
</dbReference>
<keyword evidence="33" id="KW-1185">Reference proteome</keyword>
<keyword evidence="19" id="KW-0395">Inflammatory response</keyword>
<name>A0A3M0JIZ6_HIRRU</name>
<dbReference type="SMART" id="SM00155">
    <property type="entry name" value="PLDc"/>
    <property type="match status" value="2"/>
</dbReference>
<feature type="domain" description="PLD phosphodiesterase" evidence="31">
    <location>
        <begin position="470"/>
        <end position="496"/>
    </location>
</feature>
<evidence type="ECO:0000256" key="23">
    <source>
        <dbReference type="ARBA" id="ARBA00039059"/>
    </source>
</evidence>
<evidence type="ECO:0000256" key="14">
    <source>
        <dbReference type="ARBA" id="ARBA00023034"/>
    </source>
</evidence>
<dbReference type="CDD" id="cd09148">
    <property type="entry name" value="PLDc_vPLD4_2"/>
    <property type="match status" value="1"/>
</dbReference>
<dbReference type="GO" id="GO:0006909">
    <property type="term" value="P:phagocytosis"/>
    <property type="evidence" value="ECO:0007669"/>
    <property type="project" value="TreeGrafter"/>
</dbReference>
<evidence type="ECO:0000256" key="2">
    <source>
        <dbReference type="ARBA" id="ARBA00004371"/>
    </source>
</evidence>
<evidence type="ECO:0000256" key="20">
    <source>
        <dbReference type="ARBA" id="ARBA00023228"/>
    </source>
</evidence>
<dbReference type="STRING" id="333673.A0A3M0JIZ6"/>
<keyword evidence="21" id="KW-1208">Phospholipid metabolism</keyword>
<proteinExistence type="inferred from homology"/>
<keyword evidence="6 30" id="KW-0812">Transmembrane</keyword>
<evidence type="ECO:0000256" key="7">
    <source>
        <dbReference type="ARBA" id="ARBA00022737"/>
    </source>
</evidence>
<evidence type="ECO:0000256" key="16">
    <source>
        <dbReference type="ARBA" id="ARBA00023136"/>
    </source>
</evidence>
<comment type="catalytic activity">
    <reaction evidence="26">
        <text>a 5'-end 5'-dephospho-2'-deoxyribonucleotidyl-2'-deoxyribonucleotide in single-stranded DNA + H2O = a 5'-end dephospho-2'-deoxyribonucleoside in single-stranded DNA + a 2'-deoxyribonucleoside 3'-phosphate + H(+)</text>
        <dbReference type="Rhea" id="RHEA:81379"/>
        <dbReference type="Rhea" id="RHEA-COMP:19701"/>
        <dbReference type="Rhea" id="RHEA-COMP:19702"/>
        <dbReference type="ChEBI" id="CHEBI:15377"/>
        <dbReference type="ChEBI" id="CHEBI:15378"/>
        <dbReference type="ChEBI" id="CHEBI:131705"/>
        <dbReference type="ChEBI" id="CHEBI:136416"/>
        <dbReference type="ChEBI" id="CHEBI:231873"/>
    </reaction>
    <physiologicalReaction direction="left-to-right" evidence="26">
        <dbReference type="Rhea" id="RHEA:81380"/>
    </physiologicalReaction>
</comment>
<dbReference type="EMBL" id="QRBI01000152">
    <property type="protein sequence ID" value="RMB98669.1"/>
    <property type="molecule type" value="Genomic_DNA"/>
</dbReference>
<comment type="catalytic activity">
    <reaction evidence="25">
        <text>a ribonucleoside 3'-phosphate-2'-3'-cyclophospho-GMP + H2O = a ribonucleoside 3'-phosphate + 2',3'-cyclophospho-GMP + H(+)</text>
        <dbReference type="Rhea" id="RHEA:81319"/>
        <dbReference type="ChEBI" id="CHEBI:13197"/>
        <dbReference type="ChEBI" id="CHEBI:15377"/>
        <dbReference type="ChEBI" id="CHEBI:15378"/>
        <dbReference type="ChEBI" id="CHEBI:60837"/>
        <dbReference type="ChEBI" id="CHEBI:231870"/>
    </reaction>
    <physiologicalReaction direction="left-to-right" evidence="25">
        <dbReference type="Rhea" id="RHEA:81320"/>
    </physiologicalReaction>
</comment>
<dbReference type="GO" id="GO:0045335">
    <property type="term" value="C:phagocytic vesicle"/>
    <property type="evidence" value="ECO:0007669"/>
    <property type="project" value="TreeGrafter"/>
</dbReference>
<sequence length="559" mass="63519">MESVIKLLWGKFTTANAGTIHDPLGMCRVSEKIVKKALKTSLMFNESSNMKLGVNNQKVVKTFLILGAILTLGLVLMAVYFMSVDSTADANGEVVAVVSIYRKVEEEEGPYRHLPEEEGLYGDLPRTTVTVEGINRCNDSCGFELVENVPYDLPFEINSTAAKPLYQAWMRLLDLAQEKVHVASYYWSLTGKDIGVNDSSSRQGEDILQRFERLLAENVSLYIAASSPTLATKSTDLELLEEKGAHVKKIDFGRLTGGVLHSKFWIVDMKHIYIGSANMDWRSLSQVKEFGAVMYNCSCLAKDLWKTFSTYWDVGYPNATIPFPWPLNYSTHINNHQPLEVEFNGVLTETYFSASPPAFCPEGRTHDLYAILSIISQAQRFVYVSVMEYFPTSRFIRPKRYWPAIDNALRRAAFNHRVQVRLLVSCWAYTDPAMLHFLRSLRALNNPHAHISVDVKLFIVPVLNHTNIPHGRVNHNKYMVTDKVAYIGTSNWSENYFTDTAGVGLIIKQNSTNLQRRQQPVQEQLKNLFERDWNSKYAVNLEDVQGQKDCNWEADPEVN</sequence>
<evidence type="ECO:0000256" key="26">
    <source>
        <dbReference type="ARBA" id="ARBA00049874"/>
    </source>
</evidence>
<dbReference type="AlphaFoldDB" id="A0A3M0JIZ6"/>
<evidence type="ECO:0000313" key="33">
    <source>
        <dbReference type="Proteomes" id="UP000269221"/>
    </source>
</evidence>
<dbReference type="Gene3D" id="3.30.870.10">
    <property type="entry name" value="Endonuclease Chain A"/>
    <property type="match status" value="2"/>
</dbReference>
<dbReference type="InterPro" id="IPR032803">
    <property type="entry name" value="PLDc_3"/>
</dbReference>
<dbReference type="EC" id="3.1.16.1" evidence="23"/>
<dbReference type="CDD" id="cd09145">
    <property type="entry name" value="PLDc_vPLD4_1"/>
    <property type="match status" value="1"/>
</dbReference>
<evidence type="ECO:0000256" key="13">
    <source>
        <dbReference type="ARBA" id="ARBA00022989"/>
    </source>
</evidence>
<evidence type="ECO:0000259" key="31">
    <source>
        <dbReference type="PROSITE" id="PS50035"/>
    </source>
</evidence>
<evidence type="ECO:0000256" key="27">
    <source>
        <dbReference type="ARBA" id="ARBA00049884"/>
    </source>
</evidence>
<evidence type="ECO:0000313" key="32">
    <source>
        <dbReference type="EMBL" id="RMB98669.1"/>
    </source>
</evidence>
<evidence type="ECO:0000256" key="3">
    <source>
        <dbReference type="ARBA" id="ARBA00004412"/>
    </source>
</evidence>
<evidence type="ECO:0000256" key="29">
    <source>
        <dbReference type="ARBA" id="ARBA00049926"/>
    </source>
</evidence>
<dbReference type="InterPro" id="IPR001736">
    <property type="entry name" value="PLipase_D/transphosphatidylase"/>
</dbReference>
<evidence type="ECO:0000256" key="9">
    <source>
        <dbReference type="ARBA" id="ARBA00022801"/>
    </source>
</evidence>
<evidence type="ECO:0000256" key="21">
    <source>
        <dbReference type="ARBA" id="ARBA00023264"/>
    </source>
</evidence>
<feature type="transmembrane region" description="Helical" evidence="30">
    <location>
        <begin position="59"/>
        <end position="82"/>
    </location>
</feature>
<comment type="subcellular location">
    <subcellularLocation>
        <location evidence="3">Early endosome</location>
    </subcellularLocation>
    <subcellularLocation>
        <location evidence="4">Endoplasmic reticulum membrane</location>
        <topology evidence="4">Single-pass type II membrane protein</topology>
    </subcellularLocation>
    <subcellularLocation>
        <location evidence="1">Golgi apparatus membrane</location>
        <topology evidence="1">Single-pass type II membrane protein</topology>
    </subcellularLocation>
    <subcellularLocation>
        <location evidence="2">Lysosome</location>
    </subcellularLocation>
</comment>
<evidence type="ECO:0000256" key="30">
    <source>
        <dbReference type="SAM" id="Phobius"/>
    </source>
</evidence>
<evidence type="ECO:0000256" key="17">
    <source>
        <dbReference type="ARBA" id="ARBA00023157"/>
    </source>
</evidence>
<dbReference type="GO" id="GO:0002244">
    <property type="term" value="P:hematopoietic progenitor cell differentiation"/>
    <property type="evidence" value="ECO:0007669"/>
    <property type="project" value="TreeGrafter"/>
</dbReference>
<keyword evidence="13 30" id="KW-1133">Transmembrane helix</keyword>
<dbReference type="GO" id="GO:0005769">
    <property type="term" value="C:early endosome"/>
    <property type="evidence" value="ECO:0007669"/>
    <property type="project" value="UniProtKB-SubCell"/>
</dbReference>
<keyword evidence="17" id="KW-1015">Disulfide bond</keyword>
<evidence type="ECO:0000256" key="25">
    <source>
        <dbReference type="ARBA" id="ARBA00049873"/>
    </source>
</evidence>
<keyword evidence="8" id="KW-0967">Endosome</keyword>
<keyword evidence="16 30" id="KW-0472">Membrane</keyword>
<dbReference type="SUPFAM" id="SSF56024">
    <property type="entry name" value="Phospholipase D/nuclease"/>
    <property type="match status" value="2"/>
</dbReference>
<evidence type="ECO:0000256" key="28">
    <source>
        <dbReference type="ARBA" id="ARBA00049916"/>
    </source>
</evidence>
<comment type="catalytic activity">
    <reaction evidence="24">
        <text>3-lyso-sn-glycero-1-phospho-(3'-(9Z-octadecenoyl)-1'-sn-glycerol) + 1-(9Z-octadecenoyl)-sn-glycerol = 3-(9Z-octadecenoyl)-sn-glycero-1-phospho-(3'-(9Z-octadecenoyl)-1'-sn-glycerol) + glycerol</text>
        <dbReference type="Rhea" id="RHEA:82567"/>
        <dbReference type="ChEBI" id="CHEBI:17754"/>
        <dbReference type="ChEBI" id="CHEBI:75757"/>
        <dbReference type="ChEBI" id="CHEBI:139150"/>
        <dbReference type="ChEBI" id="CHEBI:232394"/>
    </reaction>
    <physiologicalReaction direction="left-to-right" evidence="24">
        <dbReference type="Rhea" id="RHEA:82568"/>
    </physiologicalReaction>
</comment>
<evidence type="ECO:0000256" key="24">
    <source>
        <dbReference type="ARBA" id="ARBA00049871"/>
    </source>
</evidence>
<dbReference type="GO" id="GO:0045145">
    <property type="term" value="F:single-stranded DNA 5'-3' DNA exonuclease activity"/>
    <property type="evidence" value="ECO:0007669"/>
    <property type="project" value="UniProtKB-ARBA"/>
</dbReference>
<dbReference type="GO" id="GO:0005634">
    <property type="term" value="C:nucleus"/>
    <property type="evidence" value="ECO:0007669"/>
    <property type="project" value="TreeGrafter"/>
</dbReference>
<evidence type="ECO:0000256" key="19">
    <source>
        <dbReference type="ARBA" id="ARBA00023198"/>
    </source>
</evidence>
<evidence type="ECO:0000256" key="10">
    <source>
        <dbReference type="ARBA" id="ARBA00022824"/>
    </source>
</evidence>
<dbReference type="GO" id="GO:0032588">
    <property type="term" value="C:trans-Golgi network membrane"/>
    <property type="evidence" value="ECO:0007669"/>
    <property type="project" value="TreeGrafter"/>
</dbReference>
<evidence type="ECO:0000256" key="18">
    <source>
        <dbReference type="ARBA" id="ARBA00023180"/>
    </source>
</evidence>
<dbReference type="PANTHER" id="PTHR10185:SF8">
    <property type="entry name" value="5'-3' EXONUCLEASE PLD4"/>
    <property type="match status" value="1"/>
</dbReference>
<dbReference type="Pfam" id="PF13918">
    <property type="entry name" value="PLDc_3"/>
    <property type="match status" value="1"/>
</dbReference>
<comment type="caution">
    <text evidence="32">The sequence shown here is derived from an EMBL/GenBank/DDBJ whole genome shotgun (WGS) entry which is preliminary data.</text>
</comment>
<comment type="catalytic activity">
    <reaction evidence="29">
        <text>an (R,S)-glycero-3-phospho-(3'-acyl-1'-glycerol) + a 1-acyl-sn-glycerol = a 3-acyl-sn-glycero-1-phospho-(3'-acyl-1'-sn-glycerol) + glycerol</text>
        <dbReference type="Rhea" id="RHEA:82563"/>
        <dbReference type="ChEBI" id="CHEBI:17754"/>
        <dbReference type="ChEBI" id="CHEBI:64683"/>
        <dbReference type="ChEBI" id="CHEBI:77717"/>
        <dbReference type="ChEBI" id="CHEBI:232393"/>
    </reaction>
    <physiologicalReaction direction="left-to-right" evidence="29">
        <dbReference type="Rhea" id="RHEA:82564"/>
    </physiologicalReaction>
</comment>
<keyword evidence="14" id="KW-0333">Golgi apparatus</keyword>
<gene>
    <name evidence="32" type="ORF">DUI87_24887</name>
</gene>
<dbReference type="GO" id="GO:0005764">
    <property type="term" value="C:lysosome"/>
    <property type="evidence" value="ECO:0007669"/>
    <property type="project" value="UniProtKB-SubCell"/>
</dbReference>
<dbReference type="Proteomes" id="UP000269221">
    <property type="component" value="Unassembled WGS sequence"/>
</dbReference>
<evidence type="ECO:0000256" key="22">
    <source>
        <dbReference type="ARBA" id="ARBA00035759"/>
    </source>
</evidence>
<evidence type="ECO:0000256" key="15">
    <source>
        <dbReference type="ARBA" id="ARBA00023098"/>
    </source>
</evidence>
<evidence type="ECO:0000256" key="8">
    <source>
        <dbReference type="ARBA" id="ARBA00022753"/>
    </source>
</evidence>
<evidence type="ECO:0000256" key="11">
    <source>
        <dbReference type="ARBA" id="ARBA00022859"/>
    </source>
</evidence>
<dbReference type="InterPro" id="IPR050874">
    <property type="entry name" value="Diverse_PLD-related"/>
</dbReference>
<dbReference type="FunFam" id="3.30.870.10:FF:000019">
    <property type="entry name" value="phospholipase D3 isoform X1"/>
    <property type="match status" value="1"/>
</dbReference>
<comment type="catalytic activity">
    <reaction evidence="28">
        <text>a 5'-end 5'-phospho-2'-deoxyribonucleotide in single-stranded DNA + H2O = a 5'-end 5'-dephospho-2'-deoxyribonucleotide in single-stranded DNA + phosphate</text>
        <dbReference type="Rhea" id="RHEA:82335"/>
        <dbReference type="Rhea" id="RHEA-COMP:19868"/>
        <dbReference type="Rhea" id="RHEA-COMP:19869"/>
        <dbReference type="ChEBI" id="CHEBI:15377"/>
        <dbReference type="ChEBI" id="CHEBI:43474"/>
        <dbReference type="ChEBI" id="CHEBI:136412"/>
        <dbReference type="ChEBI" id="CHEBI:136416"/>
    </reaction>
    <physiologicalReaction direction="left-to-right" evidence="28">
        <dbReference type="Rhea" id="RHEA:82336"/>
    </physiologicalReaction>
</comment>
<evidence type="ECO:0000256" key="4">
    <source>
        <dbReference type="ARBA" id="ARBA00004648"/>
    </source>
</evidence>
<dbReference type="GO" id="GO:0002376">
    <property type="term" value="P:immune system process"/>
    <property type="evidence" value="ECO:0007669"/>
    <property type="project" value="UniProtKB-KW"/>
</dbReference>
<keyword evidence="9" id="KW-0378">Hydrolase</keyword>
<evidence type="ECO:0000256" key="12">
    <source>
        <dbReference type="ARBA" id="ARBA00022968"/>
    </source>
</evidence>
<keyword evidence="18" id="KW-0325">Glycoprotein</keyword>
<comment type="catalytic activity">
    <reaction evidence="27">
        <text>a 5'-end 5'-dephospho-ribonucleotidyl-ribonucleotide-RNA + H2O = a ribonucleoside 3'-phosphate + a 5'-end dephospho-ribonucleoside-RNA + H(+)</text>
        <dbReference type="Rhea" id="RHEA:81375"/>
        <dbReference type="Rhea" id="RHEA-COMP:13936"/>
        <dbReference type="Rhea" id="RHEA-COMP:19670"/>
        <dbReference type="ChEBI" id="CHEBI:13197"/>
        <dbReference type="ChEBI" id="CHEBI:15377"/>
        <dbReference type="ChEBI" id="CHEBI:15378"/>
        <dbReference type="ChEBI" id="CHEBI:138284"/>
        <dbReference type="ChEBI" id="CHEBI:231871"/>
    </reaction>
    <physiologicalReaction direction="left-to-right" evidence="27">
        <dbReference type="Rhea" id="RHEA:81376"/>
    </physiologicalReaction>
</comment>
<evidence type="ECO:0000256" key="5">
    <source>
        <dbReference type="ARBA" id="ARBA00008664"/>
    </source>
</evidence>
<keyword evidence="7" id="KW-0677">Repeat</keyword>
<keyword evidence="20" id="KW-0458">Lysosome</keyword>
<comment type="catalytic activity">
    <reaction evidence="22">
        <text>Exonucleolytic cleavage in the 5'- to 3'-direction to yield nucleoside 3'-phosphates.</text>
        <dbReference type="EC" id="3.1.16.1"/>
    </reaction>
</comment>
<feature type="domain" description="PLD phosphodiesterase" evidence="31">
    <location>
        <begin position="256"/>
        <end position="283"/>
    </location>
</feature>
<keyword evidence="15" id="KW-0443">Lipid metabolism</keyword>
<evidence type="ECO:0000256" key="6">
    <source>
        <dbReference type="ARBA" id="ARBA00022692"/>
    </source>
</evidence>
<accession>A0A3M0JIZ6</accession>
<dbReference type="GO" id="GO:0005789">
    <property type="term" value="C:endoplasmic reticulum membrane"/>
    <property type="evidence" value="ECO:0007669"/>
    <property type="project" value="UniProtKB-SubCell"/>
</dbReference>
<keyword evidence="10" id="KW-0256">Endoplasmic reticulum</keyword>
<comment type="similarity">
    <text evidence="5">Belongs to the phospholipase D family.</text>
</comment>
<keyword evidence="12" id="KW-0735">Signal-anchor</keyword>
<keyword evidence="11" id="KW-0391">Immunity</keyword>
<dbReference type="PANTHER" id="PTHR10185">
    <property type="entry name" value="PHOSPHOLIPASE D - RELATED"/>
    <property type="match status" value="1"/>
</dbReference>
<organism evidence="32 33">
    <name type="scientific">Hirundo rustica rustica</name>
    <dbReference type="NCBI Taxonomy" id="333673"/>
    <lineage>
        <taxon>Eukaryota</taxon>
        <taxon>Metazoa</taxon>
        <taxon>Chordata</taxon>
        <taxon>Craniata</taxon>
        <taxon>Vertebrata</taxon>
        <taxon>Euteleostomi</taxon>
        <taxon>Archelosauria</taxon>
        <taxon>Archosauria</taxon>
        <taxon>Dinosauria</taxon>
        <taxon>Saurischia</taxon>
        <taxon>Theropoda</taxon>
        <taxon>Coelurosauria</taxon>
        <taxon>Aves</taxon>
        <taxon>Neognathae</taxon>
        <taxon>Neoaves</taxon>
        <taxon>Telluraves</taxon>
        <taxon>Australaves</taxon>
        <taxon>Passeriformes</taxon>
        <taxon>Sylvioidea</taxon>
        <taxon>Hirundinidae</taxon>
        <taxon>Hirundo</taxon>
    </lineage>
</organism>
<dbReference type="GO" id="GO:0006629">
    <property type="term" value="P:lipid metabolic process"/>
    <property type="evidence" value="ECO:0007669"/>
    <property type="project" value="UniProtKB-KW"/>
</dbReference>
<reference evidence="32 33" key="1">
    <citation type="submission" date="2018-07" db="EMBL/GenBank/DDBJ databases">
        <title>A high quality draft genome assembly of the barn swallow (H. rustica rustica).</title>
        <authorList>
            <person name="Formenti G."/>
            <person name="Chiara M."/>
            <person name="Poveda L."/>
            <person name="Francoijs K.-J."/>
            <person name="Bonisoli-Alquati A."/>
            <person name="Canova L."/>
            <person name="Gianfranceschi L."/>
            <person name="Horner D.S."/>
            <person name="Saino N."/>
        </authorList>
    </citation>
    <scope>NUCLEOTIDE SEQUENCE [LARGE SCALE GENOMIC DNA]</scope>
    <source>
        <strain evidence="32">Chelidonia</strain>
        <tissue evidence="32">Blood</tissue>
    </source>
</reference>